<feature type="region of interest" description="Disordered" evidence="1">
    <location>
        <begin position="46"/>
        <end position="117"/>
    </location>
</feature>
<reference evidence="2 3" key="1">
    <citation type="submission" date="2021-06" db="EMBL/GenBank/DDBJ databases">
        <title>A haploid diamondback moth (Plutella xylostella L.) genome assembly resolves 31 chromosomes and identifies a diamide resistance mutation.</title>
        <authorList>
            <person name="Ward C.M."/>
            <person name="Perry K.D."/>
            <person name="Baker G."/>
            <person name="Powis K."/>
            <person name="Heckel D.G."/>
            <person name="Baxter S.W."/>
        </authorList>
    </citation>
    <scope>NUCLEOTIDE SEQUENCE [LARGE SCALE GENOMIC DNA]</scope>
    <source>
        <strain evidence="2 3">LV</strain>
        <tissue evidence="2">Single pupa</tissue>
    </source>
</reference>
<dbReference type="Proteomes" id="UP000823941">
    <property type="component" value="Chromosome 13"/>
</dbReference>
<protein>
    <submittedName>
        <fullName evidence="2">Uncharacterized protein</fullName>
    </submittedName>
</protein>
<organism evidence="2 3">
    <name type="scientific">Plutella xylostella</name>
    <name type="common">Diamondback moth</name>
    <name type="synonym">Plutella maculipennis</name>
    <dbReference type="NCBI Taxonomy" id="51655"/>
    <lineage>
        <taxon>Eukaryota</taxon>
        <taxon>Metazoa</taxon>
        <taxon>Ecdysozoa</taxon>
        <taxon>Arthropoda</taxon>
        <taxon>Hexapoda</taxon>
        <taxon>Insecta</taxon>
        <taxon>Pterygota</taxon>
        <taxon>Neoptera</taxon>
        <taxon>Endopterygota</taxon>
        <taxon>Lepidoptera</taxon>
        <taxon>Glossata</taxon>
        <taxon>Ditrysia</taxon>
        <taxon>Yponomeutoidea</taxon>
        <taxon>Plutellidae</taxon>
        <taxon>Plutella</taxon>
    </lineage>
</organism>
<evidence type="ECO:0000313" key="3">
    <source>
        <dbReference type="Proteomes" id="UP000823941"/>
    </source>
</evidence>
<feature type="compositionally biased region" description="Basic and acidic residues" evidence="1">
    <location>
        <begin position="90"/>
        <end position="102"/>
    </location>
</feature>
<proteinExistence type="predicted"/>
<feature type="compositionally biased region" description="Low complexity" evidence="1">
    <location>
        <begin position="46"/>
        <end position="60"/>
    </location>
</feature>
<sequence length="117" mass="12136">MIDCAIFETVQDGSLVINKEATTNLGTLKAILDFLLMRRACRLRAAAPATSTMAASSLSSDCRSGEARGAAAGGAGEEAGGRLLPAVTLPERHASMELRSERSASVVPAHSARQHTA</sequence>
<keyword evidence="3" id="KW-1185">Reference proteome</keyword>
<comment type="caution">
    <text evidence="2">The sequence shown here is derived from an EMBL/GenBank/DDBJ whole genome shotgun (WGS) entry which is preliminary data.</text>
</comment>
<dbReference type="EMBL" id="JAHIBW010000013">
    <property type="protein sequence ID" value="KAG7305559.1"/>
    <property type="molecule type" value="Genomic_DNA"/>
</dbReference>
<name>A0ABQ7QK71_PLUXY</name>
<accession>A0ABQ7QK71</accession>
<gene>
    <name evidence="2" type="ORF">JYU34_009641</name>
</gene>
<evidence type="ECO:0000256" key="1">
    <source>
        <dbReference type="SAM" id="MobiDB-lite"/>
    </source>
</evidence>
<evidence type="ECO:0000313" key="2">
    <source>
        <dbReference type="EMBL" id="KAG7305559.1"/>
    </source>
</evidence>